<reference evidence="4" key="1">
    <citation type="submission" date="2016-10" db="EMBL/GenBank/DDBJ databases">
        <authorList>
            <person name="Varghese N."/>
            <person name="Submissions S."/>
        </authorList>
    </citation>
    <scope>NUCLEOTIDE SEQUENCE [LARGE SCALE GENOMIC DNA]</scope>
    <source>
        <strain evidence="4">DSM 19110</strain>
    </source>
</reference>
<evidence type="ECO:0000313" key="4">
    <source>
        <dbReference type="Proteomes" id="UP000183200"/>
    </source>
</evidence>
<dbReference type="InterPro" id="IPR036249">
    <property type="entry name" value="Thioredoxin-like_sf"/>
</dbReference>
<gene>
    <name evidence="3" type="ORF">SAMN05421820_10138</name>
</gene>
<name>A0A1G9IS01_9SPHI</name>
<proteinExistence type="predicted"/>
<dbReference type="Proteomes" id="UP000183200">
    <property type="component" value="Unassembled WGS sequence"/>
</dbReference>
<feature type="chain" id="PRO_5010360561" evidence="1">
    <location>
        <begin position="19"/>
        <end position="421"/>
    </location>
</feature>
<keyword evidence="4" id="KW-1185">Reference proteome</keyword>
<evidence type="ECO:0000259" key="2">
    <source>
        <dbReference type="PROSITE" id="PS51352"/>
    </source>
</evidence>
<dbReference type="AlphaFoldDB" id="A0A1G9IS01"/>
<accession>A0A1G9IS01</accession>
<dbReference type="RefSeq" id="WP_172664775.1">
    <property type="nucleotide sequence ID" value="NZ_FNGY01000001.1"/>
</dbReference>
<dbReference type="SUPFAM" id="SSF52833">
    <property type="entry name" value="Thioredoxin-like"/>
    <property type="match status" value="1"/>
</dbReference>
<evidence type="ECO:0000256" key="1">
    <source>
        <dbReference type="SAM" id="SignalP"/>
    </source>
</evidence>
<keyword evidence="1" id="KW-0732">Signal</keyword>
<feature type="signal peptide" evidence="1">
    <location>
        <begin position="1"/>
        <end position="18"/>
    </location>
</feature>
<dbReference type="Pfam" id="PF13899">
    <property type="entry name" value="Thioredoxin_7"/>
    <property type="match status" value="1"/>
</dbReference>
<organism evidence="3 4">
    <name type="scientific">Pedobacter steynii</name>
    <dbReference type="NCBI Taxonomy" id="430522"/>
    <lineage>
        <taxon>Bacteria</taxon>
        <taxon>Pseudomonadati</taxon>
        <taxon>Bacteroidota</taxon>
        <taxon>Sphingobacteriia</taxon>
        <taxon>Sphingobacteriales</taxon>
        <taxon>Sphingobacteriaceae</taxon>
        <taxon>Pedobacter</taxon>
    </lineage>
</organism>
<dbReference type="PROSITE" id="PS51352">
    <property type="entry name" value="THIOREDOXIN_2"/>
    <property type="match status" value="1"/>
</dbReference>
<protein>
    <submittedName>
        <fullName evidence="3">Thioredoxin-related protein</fullName>
    </submittedName>
</protein>
<sequence>MKRILVVILSMVTGLTYAQGINFENVPGWKEVLAKAKKEKKAIFVDSYTTWCGPCKQMDKDVFPVKEVGDFFNVNFISFKLQMDKTATDDAVKKGQYADAAMFEKTYQINSYPCYLFFDEHGKLIHKAGGGGLKPAGFIAIGKDALNPAQQMLSFKNRYSKGDRSAEFIQAYVRKLAAAGDPQLAVVADDFLGLQKDKFSLESIQMMMFMTTGSSSKYFMTLLKNKEKLAAAIGKEKAAGYLKKVVDAEIMSRALKVEVGKDNQKSYRIDEAGLSGYFRQFYAPDTADFLTAFHAASILKMLDENQAYLKAKEVLANYGSKPDMQQSAQLALLIARKGTNQEDNKLALSVLSSHSHTSDYLLNQTLSKLYAYNEDRAKALEYAATALGIMRKNKPNYPDISPEEFLKRTLSSNVTPKIVIN</sequence>
<dbReference type="Gene3D" id="3.40.30.10">
    <property type="entry name" value="Glutaredoxin"/>
    <property type="match status" value="1"/>
</dbReference>
<evidence type="ECO:0000313" key="3">
    <source>
        <dbReference type="EMBL" id="SDL27947.1"/>
    </source>
</evidence>
<dbReference type="InterPro" id="IPR013766">
    <property type="entry name" value="Thioredoxin_domain"/>
</dbReference>
<dbReference type="EMBL" id="FNGY01000001">
    <property type="protein sequence ID" value="SDL27947.1"/>
    <property type="molecule type" value="Genomic_DNA"/>
</dbReference>
<feature type="domain" description="Thioredoxin" evidence="2">
    <location>
        <begin position="12"/>
        <end position="151"/>
    </location>
</feature>